<name>C7M3J9_CAPOD</name>
<dbReference type="HOGENOM" id="CLU_2394373_0_0_10"/>
<keyword evidence="2" id="KW-1185">Reference proteome</keyword>
<dbReference type="GeneID" id="29675161"/>
<dbReference type="STRING" id="521097.Coch_2081"/>
<proteinExistence type="predicted"/>
<dbReference type="InterPro" id="IPR046294">
    <property type="entry name" value="DUF6331"/>
</dbReference>
<dbReference type="Proteomes" id="UP000006650">
    <property type="component" value="Chromosome"/>
</dbReference>
<dbReference type="EMBL" id="CP001632">
    <property type="protein sequence ID" value="ACU93625.1"/>
    <property type="molecule type" value="Genomic_DNA"/>
</dbReference>
<evidence type="ECO:0000313" key="2">
    <source>
        <dbReference type="Proteomes" id="UP000006650"/>
    </source>
</evidence>
<dbReference type="eggNOG" id="ENOG502ZXE2">
    <property type="taxonomic scope" value="Bacteria"/>
</dbReference>
<protein>
    <submittedName>
        <fullName evidence="1">Uncharacterized protein</fullName>
    </submittedName>
</protein>
<dbReference type="Pfam" id="PF19856">
    <property type="entry name" value="DUF6331"/>
    <property type="match status" value="1"/>
</dbReference>
<sequence>MFLNKLEVKCVRECCSIQVFSFMLEDIHKALVGLPVETVVTQLKAMQTAIEEQWWYNIVGSTILNNNFNRKVFLQLLAHIIKTTEGNIAFLGE</sequence>
<dbReference type="AlphaFoldDB" id="C7M3J9"/>
<accession>C7M3J9</accession>
<gene>
    <name evidence="1" type="ordered locus">Coch_2081</name>
</gene>
<dbReference type="KEGG" id="coc:Coch_2081"/>
<dbReference type="RefSeq" id="WP_015783053.1">
    <property type="nucleotide sequence ID" value="NC_013162.1"/>
</dbReference>
<evidence type="ECO:0000313" key="1">
    <source>
        <dbReference type="EMBL" id="ACU93625.1"/>
    </source>
</evidence>
<reference evidence="1 2" key="1">
    <citation type="journal article" date="2009" name="Stand. Genomic Sci.">
        <title>Complete genome sequence of Capnocytophaga ochracea type strain (VPI 2845).</title>
        <authorList>
            <person name="Mavrommatis K."/>
            <person name="Gronow S."/>
            <person name="Saunders E."/>
            <person name="Land M."/>
            <person name="Lapidus A."/>
            <person name="Copeland A."/>
            <person name="Glavina Del Rio T."/>
            <person name="Nolan M."/>
            <person name="Lucas S."/>
            <person name="Chen F."/>
            <person name="Tice H."/>
            <person name="Cheng J.F."/>
            <person name="Bruce D."/>
            <person name="Goodwin L."/>
            <person name="Pitluck S."/>
            <person name="Pati A."/>
            <person name="Ivanova N."/>
            <person name="Chen A."/>
            <person name="Palaniappan K."/>
            <person name="Chain P."/>
            <person name="Hauser L."/>
            <person name="Chang Y.J."/>
            <person name="Jeffries C.D."/>
            <person name="Brettin T."/>
            <person name="Detter J.C."/>
            <person name="Han C."/>
            <person name="Bristow J."/>
            <person name="Goker M."/>
            <person name="Rohde M."/>
            <person name="Eisen J.A."/>
            <person name="Markowitz V."/>
            <person name="Kyrpides N.C."/>
            <person name="Klenk H.P."/>
            <person name="Hugenholtz P."/>
        </authorList>
    </citation>
    <scope>NUCLEOTIDE SEQUENCE [LARGE SCALE GENOMIC DNA]</scope>
    <source>
        <strain evidence="2">ATCC 27872 / DSM 7271 / JCM 12966 / VPI 2845</strain>
    </source>
</reference>
<organism evidence="1 2">
    <name type="scientific">Capnocytophaga ochracea (strain ATCC 27872 / DSM 7271 / CCUG 9716 / JCM 12966 / NCTC 12371 / SS31 / VPI 2845)</name>
    <name type="common">Bacteroides ochraceus</name>
    <dbReference type="NCBI Taxonomy" id="521097"/>
    <lineage>
        <taxon>Bacteria</taxon>
        <taxon>Pseudomonadati</taxon>
        <taxon>Bacteroidota</taxon>
        <taxon>Flavobacteriia</taxon>
        <taxon>Flavobacteriales</taxon>
        <taxon>Flavobacteriaceae</taxon>
        <taxon>Capnocytophaga</taxon>
    </lineage>
</organism>